<evidence type="ECO:0000256" key="1">
    <source>
        <dbReference type="SAM" id="SignalP"/>
    </source>
</evidence>
<dbReference type="OrthoDB" id="337038at2759"/>
<organism evidence="3 4">
    <name type="scientific">Allacma fusca</name>
    <dbReference type="NCBI Taxonomy" id="39272"/>
    <lineage>
        <taxon>Eukaryota</taxon>
        <taxon>Metazoa</taxon>
        <taxon>Ecdysozoa</taxon>
        <taxon>Arthropoda</taxon>
        <taxon>Hexapoda</taxon>
        <taxon>Collembola</taxon>
        <taxon>Symphypleona</taxon>
        <taxon>Sminthuridae</taxon>
        <taxon>Allacma</taxon>
    </lineage>
</organism>
<dbReference type="AlphaFoldDB" id="A0A8J2LG83"/>
<protein>
    <recommendedName>
        <fullName evidence="2">SCP domain-containing protein</fullName>
    </recommendedName>
</protein>
<dbReference type="InterPro" id="IPR014044">
    <property type="entry name" value="CAP_dom"/>
</dbReference>
<proteinExistence type="predicted"/>
<feature type="domain" description="SCP" evidence="2">
    <location>
        <begin position="30"/>
        <end position="169"/>
    </location>
</feature>
<keyword evidence="4" id="KW-1185">Reference proteome</keyword>
<evidence type="ECO:0000313" key="3">
    <source>
        <dbReference type="EMBL" id="CAG7831341.1"/>
    </source>
</evidence>
<reference evidence="3" key="1">
    <citation type="submission" date="2021-06" db="EMBL/GenBank/DDBJ databases">
        <authorList>
            <person name="Hodson N. C."/>
            <person name="Mongue J. A."/>
            <person name="Jaron S. K."/>
        </authorList>
    </citation>
    <scope>NUCLEOTIDE SEQUENCE</scope>
</reference>
<feature type="signal peptide" evidence="1">
    <location>
        <begin position="1"/>
        <end position="23"/>
    </location>
</feature>
<name>A0A8J2LG83_9HEXA</name>
<dbReference type="SMART" id="SM00198">
    <property type="entry name" value="SCP"/>
    <property type="match status" value="1"/>
</dbReference>
<dbReference type="PANTHER" id="PTHR10334">
    <property type="entry name" value="CYSTEINE-RICH SECRETORY PROTEIN-RELATED"/>
    <property type="match status" value="1"/>
</dbReference>
<dbReference type="Pfam" id="PF00188">
    <property type="entry name" value="CAP"/>
    <property type="match status" value="1"/>
</dbReference>
<dbReference type="CDD" id="cd05382">
    <property type="entry name" value="CAP_GAPR1-like"/>
    <property type="match status" value="1"/>
</dbReference>
<keyword evidence="1" id="KW-0732">Signal</keyword>
<dbReference type="InterPro" id="IPR001283">
    <property type="entry name" value="CRISP-related"/>
</dbReference>
<accession>A0A8J2LG83</accession>
<comment type="caution">
    <text evidence="3">The sequence shown here is derived from an EMBL/GenBank/DDBJ whole genome shotgun (WGS) entry which is preliminary data.</text>
</comment>
<gene>
    <name evidence="3" type="ORF">AFUS01_LOCUS41089</name>
</gene>
<feature type="chain" id="PRO_5035222871" description="SCP domain-containing protein" evidence="1">
    <location>
        <begin position="24"/>
        <end position="183"/>
    </location>
</feature>
<evidence type="ECO:0000313" key="4">
    <source>
        <dbReference type="Proteomes" id="UP000708208"/>
    </source>
</evidence>
<dbReference type="InterPro" id="IPR034113">
    <property type="entry name" value="SCP_GAPR1-like"/>
</dbReference>
<dbReference type="EMBL" id="CAJVCH010560049">
    <property type="protein sequence ID" value="CAG7831341.1"/>
    <property type="molecule type" value="Genomic_DNA"/>
</dbReference>
<sequence>MDLKLTILLAVGITIIGYTGCAGEDQPFTDYQLIGLNEHNDLRQRHNSPPLQLDPRLNELADSCAKYYTKKHILDHSCLTGLDGHGENIYVEWGNPNPDINEMVKKAVRYWYDEVQNYNYPEPGASSGNFGHFTQSVWRSSGFLGIGVAYQDDYVTVVAKYNPHGNILGDDWELFKENVLPPV</sequence>
<evidence type="ECO:0000259" key="2">
    <source>
        <dbReference type="SMART" id="SM00198"/>
    </source>
</evidence>
<dbReference type="Proteomes" id="UP000708208">
    <property type="component" value="Unassembled WGS sequence"/>
</dbReference>